<evidence type="ECO:0000256" key="3">
    <source>
        <dbReference type="ARBA" id="ARBA00023157"/>
    </source>
</evidence>
<evidence type="ECO:0000313" key="7">
    <source>
        <dbReference type="Proteomes" id="UP001165460"/>
    </source>
</evidence>
<protein>
    <submittedName>
        <fullName evidence="6">Thioredoxin family protein</fullName>
    </submittedName>
</protein>
<keyword evidence="1" id="KW-0813">Transport</keyword>
<dbReference type="Proteomes" id="UP001165460">
    <property type="component" value="Unassembled WGS sequence"/>
</dbReference>
<dbReference type="EMBL" id="JALGBH010000001">
    <property type="protein sequence ID" value="MCJ0742219.1"/>
    <property type="molecule type" value="Genomic_DNA"/>
</dbReference>
<dbReference type="InterPro" id="IPR017937">
    <property type="entry name" value="Thioredoxin_CS"/>
</dbReference>
<evidence type="ECO:0000313" key="6">
    <source>
        <dbReference type="EMBL" id="MCJ0742219.1"/>
    </source>
</evidence>
<reference evidence="6" key="1">
    <citation type="submission" date="2022-03" db="EMBL/GenBank/DDBJ databases">
        <authorList>
            <person name="Woo C.Y."/>
        </authorList>
    </citation>
    <scope>NUCLEOTIDE SEQUENCE</scope>
    <source>
        <strain evidence="6">CYS-01</strain>
    </source>
</reference>
<evidence type="ECO:0000259" key="5">
    <source>
        <dbReference type="PROSITE" id="PS51352"/>
    </source>
</evidence>
<dbReference type="Gene3D" id="3.40.30.10">
    <property type="entry name" value="Glutaredoxin"/>
    <property type="match status" value="1"/>
</dbReference>
<gene>
    <name evidence="6" type="ORF">MMF97_05805</name>
</gene>
<dbReference type="InterPro" id="IPR012336">
    <property type="entry name" value="Thioredoxin-like_fold"/>
</dbReference>
<keyword evidence="4" id="KW-0676">Redox-active center</keyword>
<dbReference type="PROSITE" id="PS00194">
    <property type="entry name" value="THIOREDOXIN_1"/>
    <property type="match status" value="1"/>
</dbReference>
<proteinExistence type="predicted"/>
<dbReference type="CDD" id="cd02947">
    <property type="entry name" value="TRX_family"/>
    <property type="match status" value="1"/>
</dbReference>
<evidence type="ECO:0000256" key="2">
    <source>
        <dbReference type="ARBA" id="ARBA00022982"/>
    </source>
</evidence>
<evidence type="ECO:0000256" key="1">
    <source>
        <dbReference type="ARBA" id="ARBA00022448"/>
    </source>
</evidence>
<dbReference type="PANTHER" id="PTHR45663:SF11">
    <property type="entry name" value="GEO12009P1"/>
    <property type="match status" value="1"/>
</dbReference>
<dbReference type="PANTHER" id="PTHR45663">
    <property type="entry name" value="GEO12009P1"/>
    <property type="match status" value="1"/>
</dbReference>
<keyword evidence="2" id="KW-0249">Electron transport</keyword>
<dbReference type="Pfam" id="PF13098">
    <property type="entry name" value="Thioredoxin_2"/>
    <property type="match status" value="1"/>
</dbReference>
<organism evidence="6 7">
    <name type="scientific">Pedobacter montanisoli</name>
    <dbReference type="NCBI Taxonomy" id="2923277"/>
    <lineage>
        <taxon>Bacteria</taxon>
        <taxon>Pseudomonadati</taxon>
        <taxon>Bacteroidota</taxon>
        <taxon>Sphingobacteriia</taxon>
        <taxon>Sphingobacteriales</taxon>
        <taxon>Sphingobacteriaceae</taxon>
        <taxon>Pedobacter</taxon>
    </lineage>
</organism>
<dbReference type="InterPro" id="IPR013766">
    <property type="entry name" value="Thioredoxin_domain"/>
</dbReference>
<dbReference type="RefSeq" id="WP_243360496.1">
    <property type="nucleotide sequence ID" value="NZ_JALGBH010000001.1"/>
</dbReference>
<name>A0ABS9ZUE0_9SPHI</name>
<dbReference type="InterPro" id="IPR036249">
    <property type="entry name" value="Thioredoxin-like_sf"/>
</dbReference>
<feature type="domain" description="Thioredoxin" evidence="5">
    <location>
        <begin position="9"/>
        <end position="139"/>
    </location>
</feature>
<sequence length="459" mass="52512">MKRIILMVIMITVQASYAQQKGIEFNNKKWSEVLFEAKRTNKLIFVDVFTDWCGPCKLMDEAVFPLTEVGSVYNKSFINYKIDAEKGEGPAFAKKYVIQSYPSYLFINGEGTLIYRTGGSMEASELIRHAKNAIDEAQQPLSLLDMEKLYPAHKKDKTFLLSYLLKLTRLKMNTSDLLDDYISMLSDTERSTYSTIQLLVDNGTWLNRKMQLGIAMTTLENNQGLFNDLAAKNLVHGETLSSIKDNAMTVTLRKAITEKNEALLRKVMALKEDFSKNMFDNKQTIALKFSYETRDYVRFKSENRTFINNYLLKIPLDTLLKHDQVFYEKMKKKIQSAADQKYNSKEYIDSYKHTQSIQLCNFLATTVENLLKIPLNKAESNEAVTWAGIAVQIAATDIDFYKNAAPFYQMVYAKALYKNGLKEKAITAITQLLDTNSENPKAKAILSELLDKMKMGEEV</sequence>
<keyword evidence="7" id="KW-1185">Reference proteome</keyword>
<keyword evidence="3" id="KW-1015">Disulfide bond</keyword>
<evidence type="ECO:0000256" key="4">
    <source>
        <dbReference type="ARBA" id="ARBA00023284"/>
    </source>
</evidence>
<dbReference type="PROSITE" id="PS51352">
    <property type="entry name" value="THIOREDOXIN_2"/>
    <property type="match status" value="1"/>
</dbReference>
<comment type="caution">
    <text evidence="6">The sequence shown here is derived from an EMBL/GenBank/DDBJ whole genome shotgun (WGS) entry which is preliminary data.</text>
</comment>
<accession>A0ABS9ZUE0</accession>
<dbReference type="SUPFAM" id="SSF52833">
    <property type="entry name" value="Thioredoxin-like"/>
    <property type="match status" value="1"/>
</dbReference>